<dbReference type="Pfam" id="PF00211">
    <property type="entry name" value="Guanylate_cyc"/>
    <property type="match status" value="1"/>
</dbReference>
<dbReference type="InterPro" id="IPR011990">
    <property type="entry name" value="TPR-like_helical_dom_sf"/>
</dbReference>
<sequence>MKPQTAQLIPDDSLTSTAELAGERKQVSVLFADITGSLALISGQDPESAQAILNPVLERMCEAVRRYEGTVNRILGDGIMAIFGAPLAHEDHAVRACYAALMMQDSQAKLADGTDQSDHKPLRIRVGLNSGEVVICAISNELDMEYTVVGEAVHVASRMEQMAQPGSILTTKKTMRLAEGYVMARSLGPLPIKGLAEPEEVYELIGAGPARTRLQAATIRGLTQFIGREAELDELRRAQELADTGSGQSVAIIGEAGVGKSRLVYEFTHANRLLGLLGWLVLDSTSISHGRATSYLPVIALLKSYFGIQDRDELHEMRRKVVERIFALDERLEPTLPALLALLDIPVDDQSWHTLDPIQRRRRNIDAVKSLLLREACKQPVLLIFEDLHWVDNETQELLDALVTVLGSARLMLLVSYRPDYQHNWGSKENYHQIRLSALPTRDTRYLLEALLGEDPELASLKQLLIARGGNPFFIEETVRSLVETQYLAGERGHYRLLRPTGNVQVPPTVQAILAARIDRLLPGDKNLLQIASVAGRETPLAVLRPMADLTEGALEDALGRLLAAGFLYESGFFPDVEYSFVHALTHEVTYDGLLRTRRRALHARLVGTIENLYRDRIGEHIERLAQHAVRGELPDKAVRYLRQAGLKALSRSALENGRVWFEQALAIIEKLPETKDNIELAIDIRFDLRNALHPLGHLEKCLGQLQSVEAQAIQLADKRRLGQASSFICQYYRLLGELGPAIEAGERAMAIADELDDQSLRTIVSGHLGAALAARGDHHRAVQILSAAVERLRGDLASDTMGTTGVQGVFRRVYLVCSLAELGEFDQALRLAEEAMEIARLANHVYSLAFSCYGAGNVLALRGEAPRGISVLEQGLELCRSWILPLMIPLIGTSLGYAYCLSDRLDEAIVLLEETERESTAMHRMGGLAMTLVRLGEAYLRKLRAVDAERCGQRALMLSRKHGERGHEAYALRLLAELGATGPAHLDECQTNFLEALRRAEELGLRPLVAQCHLGLGKRFRSIGQQTSAEQHLNIAAALFSQLGMQFSLEEHAACGS</sequence>
<dbReference type="InterPro" id="IPR001054">
    <property type="entry name" value="A/G_cyclase"/>
</dbReference>
<accession>A0A176YLP7</accession>
<evidence type="ECO:0000313" key="4">
    <source>
        <dbReference type="EMBL" id="OAF07958.1"/>
    </source>
</evidence>
<dbReference type="InterPro" id="IPR029787">
    <property type="entry name" value="Nucleotide_cyclase"/>
</dbReference>
<reference evidence="4 5" key="1">
    <citation type="submission" date="2016-02" db="EMBL/GenBank/DDBJ databases">
        <title>Draft genome sequence of the strain BR 10247T Bradyrhizobium neotropicale isolated from nodules of Centrolobium paraense.</title>
        <authorList>
            <person name="Simoes-Araujo J.L."/>
            <person name="Barauna A.C."/>
            <person name="Silva K."/>
            <person name="Zilli J.E."/>
        </authorList>
    </citation>
    <scope>NUCLEOTIDE SEQUENCE [LARGE SCALE GENOMIC DNA]</scope>
    <source>
        <strain evidence="4 5">BR 10247</strain>
    </source>
</reference>
<evidence type="ECO:0000256" key="1">
    <source>
        <dbReference type="ARBA" id="ARBA00022741"/>
    </source>
</evidence>
<gene>
    <name evidence="4" type="ORF">AXW67_29050</name>
</gene>
<dbReference type="GO" id="GO:0035556">
    <property type="term" value="P:intracellular signal transduction"/>
    <property type="evidence" value="ECO:0007669"/>
    <property type="project" value="InterPro"/>
</dbReference>
<dbReference type="SUPFAM" id="SSF48452">
    <property type="entry name" value="TPR-like"/>
    <property type="match status" value="3"/>
</dbReference>
<dbReference type="GO" id="GO:0009190">
    <property type="term" value="P:cyclic nucleotide biosynthetic process"/>
    <property type="evidence" value="ECO:0007669"/>
    <property type="project" value="InterPro"/>
</dbReference>
<proteinExistence type="predicted"/>
<dbReference type="Gene3D" id="3.30.70.1230">
    <property type="entry name" value="Nucleotide cyclase"/>
    <property type="match status" value="1"/>
</dbReference>
<dbReference type="PANTHER" id="PTHR16305">
    <property type="entry name" value="TESTICULAR SOLUBLE ADENYLYL CYCLASE"/>
    <property type="match status" value="1"/>
</dbReference>
<keyword evidence="2" id="KW-0067">ATP-binding</keyword>
<evidence type="ECO:0000313" key="5">
    <source>
        <dbReference type="Proteomes" id="UP000077173"/>
    </source>
</evidence>
<feature type="domain" description="Guanylate cyclase" evidence="3">
    <location>
        <begin position="28"/>
        <end position="160"/>
    </location>
</feature>
<evidence type="ECO:0000256" key="2">
    <source>
        <dbReference type="ARBA" id="ARBA00022840"/>
    </source>
</evidence>
<dbReference type="SUPFAM" id="SSF55073">
    <property type="entry name" value="Nucleotide cyclase"/>
    <property type="match status" value="1"/>
</dbReference>
<keyword evidence="5" id="KW-1185">Reference proteome</keyword>
<dbReference type="CDD" id="cd07302">
    <property type="entry name" value="CHD"/>
    <property type="match status" value="1"/>
</dbReference>
<dbReference type="InterPro" id="IPR041664">
    <property type="entry name" value="AAA_16"/>
</dbReference>
<dbReference type="EMBL" id="LSEF01000106">
    <property type="protein sequence ID" value="OAF07958.1"/>
    <property type="molecule type" value="Genomic_DNA"/>
</dbReference>
<keyword evidence="1" id="KW-0547">Nucleotide-binding</keyword>
<dbReference type="SMART" id="SM00044">
    <property type="entry name" value="CYCc"/>
    <property type="match status" value="1"/>
</dbReference>
<dbReference type="GO" id="GO:0005737">
    <property type="term" value="C:cytoplasm"/>
    <property type="evidence" value="ECO:0007669"/>
    <property type="project" value="TreeGrafter"/>
</dbReference>
<dbReference type="PROSITE" id="PS50125">
    <property type="entry name" value="GUANYLATE_CYCLASE_2"/>
    <property type="match status" value="1"/>
</dbReference>
<dbReference type="Proteomes" id="UP000077173">
    <property type="component" value="Unassembled WGS sequence"/>
</dbReference>
<comment type="caution">
    <text evidence="4">The sequence shown here is derived from an EMBL/GenBank/DDBJ whole genome shotgun (WGS) entry which is preliminary data.</text>
</comment>
<name>A0A176YLP7_9BRAD</name>
<dbReference type="SMART" id="SM00028">
    <property type="entry name" value="TPR"/>
    <property type="match status" value="5"/>
</dbReference>
<dbReference type="Pfam" id="PF13191">
    <property type="entry name" value="AAA_16"/>
    <property type="match status" value="1"/>
</dbReference>
<dbReference type="InterPro" id="IPR019734">
    <property type="entry name" value="TPR_rpt"/>
</dbReference>
<dbReference type="AlphaFoldDB" id="A0A176YLP7"/>
<protein>
    <recommendedName>
        <fullName evidence="3">Guanylate cyclase domain-containing protein</fullName>
    </recommendedName>
</protein>
<dbReference type="PANTHER" id="PTHR16305:SF28">
    <property type="entry name" value="GUANYLATE CYCLASE DOMAIN-CONTAINING PROTEIN"/>
    <property type="match status" value="1"/>
</dbReference>
<dbReference type="GO" id="GO:0004016">
    <property type="term" value="F:adenylate cyclase activity"/>
    <property type="evidence" value="ECO:0007669"/>
    <property type="project" value="UniProtKB-ARBA"/>
</dbReference>
<dbReference type="GO" id="GO:0005524">
    <property type="term" value="F:ATP binding"/>
    <property type="evidence" value="ECO:0007669"/>
    <property type="project" value="UniProtKB-KW"/>
</dbReference>
<organism evidence="4 5">
    <name type="scientific">Bradyrhizobium neotropicale</name>
    <dbReference type="NCBI Taxonomy" id="1497615"/>
    <lineage>
        <taxon>Bacteria</taxon>
        <taxon>Pseudomonadati</taxon>
        <taxon>Pseudomonadota</taxon>
        <taxon>Alphaproteobacteria</taxon>
        <taxon>Hyphomicrobiales</taxon>
        <taxon>Nitrobacteraceae</taxon>
        <taxon>Bradyrhizobium</taxon>
    </lineage>
</organism>
<dbReference type="InterPro" id="IPR027417">
    <property type="entry name" value="P-loop_NTPase"/>
</dbReference>
<evidence type="ECO:0000259" key="3">
    <source>
        <dbReference type="PROSITE" id="PS50125"/>
    </source>
</evidence>
<dbReference type="SUPFAM" id="SSF52540">
    <property type="entry name" value="P-loop containing nucleoside triphosphate hydrolases"/>
    <property type="match status" value="1"/>
</dbReference>
<dbReference type="Gene3D" id="3.40.50.300">
    <property type="entry name" value="P-loop containing nucleotide triphosphate hydrolases"/>
    <property type="match status" value="1"/>
</dbReference>
<dbReference type="Gene3D" id="1.25.40.10">
    <property type="entry name" value="Tetratricopeptide repeat domain"/>
    <property type="match status" value="3"/>
</dbReference>